<keyword evidence="1" id="KW-0862">Zinc</keyword>
<accession>A0A2K3LIN3</accession>
<dbReference type="PROSITE" id="PS50158">
    <property type="entry name" value="ZF_CCHC"/>
    <property type="match status" value="1"/>
</dbReference>
<organism evidence="4 5">
    <name type="scientific">Trifolium pratense</name>
    <name type="common">Red clover</name>
    <dbReference type="NCBI Taxonomy" id="57577"/>
    <lineage>
        <taxon>Eukaryota</taxon>
        <taxon>Viridiplantae</taxon>
        <taxon>Streptophyta</taxon>
        <taxon>Embryophyta</taxon>
        <taxon>Tracheophyta</taxon>
        <taxon>Spermatophyta</taxon>
        <taxon>Magnoliopsida</taxon>
        <taxon>eudicotyledons</taxon>
        <taxon>Gunneridae</taxon>
        <taxon>Pentapetalae</taxon>
        <taxon>rosids</taxon>
        <taxon>fabids</taxon>
        <taxon>Fabales</taxon>
        <taxon>Fabaceae</taxon>
        <taxon>Papilionoideae</taxon>
        <taxon>50 kb inversion clade</taxon>
        <taxon>NPAAA clade</taxon>
        <taxon>Hologalegina</taxon>
        <taxon>IRL clade</taxon>
        <taxon>Trifolieae</taxon>
        <taxon>Trifolium</taxon>
    </lineage>
</organism>
<dbReference type="EMBL" id="ASHM01034011">
    <property type="protein sequence ID" value="PNX78376.1"/>
    <property type="molecule type" value="Genomic_DNA"/>
</dbReference>
<protein>
    <submittedName>
        <fullName evidence="4">Retrovirus-related Pol polyprotein from transposon TNT 1-94</fullName>
    </submittedName>
</protein>
<dbReference type="Pfam" id="PF14223">
    <property type="entry name" value="Retrotran_gag_2"/>
    <property type="match status" value="1"/>
</dbReference>
<dbReference type="PANTHER" id="PTHR35317">
    <property type="entry name" value="OS04G0629600 PROTEIN"/>
    <property type="match status" value="1"/>
</dbReference>
<dbReference type="PANTHER" id="PTHR35317:SF34">
    <property type="match status" value="1"/>
</dbReference>
<keyword evidence="1" id="KW-0479">Metal-binding</keyword>
<evidence type="ECO:0000256" key="2">
    <source>
        <dbReference type="SAM" id="MobiDB-lite"/>
    </source>
</evidence>
<dbReference type="AlphaFoldDB" id="A0A2K3LIN3"/>
<evidence type="ECO:0000313" key="5">
    <source>
        <dbReference type="Proteomes" id="UP000236291"/>
    </source>
</evidence>
<comment type="caution">
    <text evidence="4">The sequence shown here is derived from an EMBL/GenBank/DDBJ whole genome shotgun (WGS) entry which is preliminary data.</text>
</comment>
<evidence type="ECO:0000259" key="3">
    <source>
        <dbReference type="PROSITE" id="PS50158"/>
    </source>
</evidence>
<dbReference type="SUPFAM" id="SSF57756">
    <property type="entry name" value="Retrovirus zinc finger-like domains"/>
    <property type="match status" value="1"/>
</dbReference>
<dbReference type="InterPro" id="IPR036875">
    <property type="entry name" value="Znf_CCHC_sf"/>
</dbReference>
<gene>
    <name evidence="4" type="ORF">L195_g034354</name>
</gene>
<name>A0A2K3LIN3_TRIPR</name>
<keyword evidence="1" id="KW-0863">Zinc-finger</keyword>
<feature type="region of interest" description="Disordered" evidence="2">
    <location>
        <begin position="375"/>
        <end position="425"/>
    </location>
</feature>
<dbReference type="STRING" id="57577.A0A2K3LIN3"/>
<dbReference type="Pfam" id="PF22936">
    <property type="entry name" value="Pol_BBD"/>
    <property type="match status" value="1"/>
</dbReference>
<dbReference type="GO" id="GO:0003676">
    <property type="term" value="F:nucleic acid binding"/>
    <property type="evidence" value="ECO:0007669"/>
    <property type="project" value="InterPro"/>
</dbReference>
<evidence type="ECO:0000313" key="4">
    <source>
        <dbReference type="EMBL" id="PNX78376.1"/>
    </source>
</evidence>
<reference evidence="4 5" key="1">
    <citation type="journal article" date="2014" name="Am. J. Bot.">
        <title>Genome assembly and annotation for red clover (Trifolium pratense; Fabaceae).</title>
        <authorList>
            <person name="Istvanek J."/>
            <person name="Jaros M."/>
            <person name="Krenek A."/>
            <person name="Repkova J."/>
        </authorList>
    </citation>
    <scope>NUCLEOTIDE SEQUENCE [LARGE SCALE GENOMIC DNA]</scope>
    <source>
        <strain evidence="5">cv. Tatra</strain>
        <tissue evidence="4">Young leaves</tissue>
    </source>
</reference>
<reference evidence="4 5" key="2">
    <citation type="journal article" date="2017" name="Front. Plant Sci.">
        <title>Gene Classification and Mining of Molecular Markers Useful in Red Clover (Trifolium pratense) Breeding.</title>
        <authorList>
            <person name="Istvanek J."/>
            <person name="Dluhosova J."/>
            <person name="Dluhos P."/>
            <person name="Patkova L."/>
            <person name="Nedelnik J."/>
            <person name="Repkova J."/>
        </authorList>
    </citation>
    <scope>NUCLEOTIDE SEQUENCE [LARGE SCALE GENOMIC DNA]</scope>
    <source>
        <strain evidence="5">cv. Tatra</strain>
        <tissue evidence="4">Young leaves</tissue>
    </source>
</reference>
<dbReference type="InterPro" id="IPR001878">
    <property type="entry name" value="Znf_CCHC"/>
</dbReference>
<proteinExistence type="predicted"/>
<dbReference type="GO" id="GO:0008270">
    <property type="term" value="F:zinc ion binding"/>
    <property type="evidence" value="ECO:0007669"/>
    <property type="project" value="UniProtKB-KW"/>
</dbReference>
<sequence length="528" mass="60340">MTEENKFLYTPIPQFDGYYEHWAMLMENLIRSKELWSLIENGVTLTPANATVEQQQAAEANKLKDLKVKNYLFQSIERSIIETILIRETTKDIWDAMRRKYQGSTKVKRAHLQALRREFEVLEMKETETVNQYFARTLAIANRMLAQGETLQELQVVEKILRSMPARFNYVVCSIEESNDVTTMSIDALQSSLIVQESRMKRQVESGEEQALKVSNPGIGFGRGRGRGRGRQTKEFVECFKCHKFGHYQNECSELEGNANYAEYNDDEEMLLVAKNDQIPSNKNEMWFLDSGCSNHMIGHKEWFFDFDNNYRDSVKMGDDSRMAVMGKECIVINPMCLITAKQESTQLWHGRYGHLSDKRLNTLSKKQMVKGLPDFKKKGKGKSSWANGFKSKIDDKPESSKGGGFVKNQNKKKKSFDKSKPNSNTDTCLKGWCNSDYVGNLDDGKSTTGQENASAVSYACQGIWLKNVWSYLKLKPSGCIVIYWIIAPPSSFLRTLSCMEDVRGVTSLESSLRMEQLNLCTVEVMIS</sequence>
<evidence type="ECO:0000256" key="1">
    <source>
        <dbReference type="PROSITE-ProRule" id="PRU00047"/>
    </source>
</evidence>
<dbReference type="InterPro" id="IPR054722">
    <property type="entry name" value="PolX-like_BBD"/>
</dbReference>
<dbReference type="Proteomes" id="UP000236291">
    <property type="component" value="Unassembled WGS sequence"/>
</dbReference>
<feature type="domain" description="CCHC-type" evidence="3">
    <location>
        <begin position="239"/>
        <end position="254"/>
    </location>
</feature>